<proteinExistence type="predicted"/>
<evidence type="ECO:0008006" key="2">
    <source>
        <dbReference type="Google" id="ProtNLM"/>
    </source>
</evidence>
<evidence type="ECO:0000313" key="1">
    <source>
        <dbReference type="EMBL" id="GAF81508.1"/>
    </source>
</evidence>
<dbReference type="AlphaFoldDB" id="X0SKB2"/>
<accession>X0SKB2</accession>
<organism evidence="1">
    <name type="scientific">marine sediment metagenome</name>
    <dbReference type="NCBI Taxonomy" id="412755"/>
    <lineage>
        <taxon>unclassified sequences</taxon>
        <taxon>metagenomes</taxon>
        <taxon>ecological metagenomes</taxon>
    </lineage>
</organism>
<reference evidence="1" key="1">
    <citation type="journal article" date="2014" name="Front. Microbiol.">
        <title>High frequency of phylogenetically diverse reductive dehalogenase-homologous genes in deep subseafloor sedimentary metagenomes.</title>
        <authorList>
            <person name="Kawai M."/>
            <person name="Futagami T."/>
            <person name="Toyoda A."/>
            <person name="Takaki Y."/>
            <person name="Nishi S."/>
            <person name="Hori S."/>
            <person name="Arai W."/>
            <person name="Tsubouchi T."/>
            <person name="Morono Y."/>
            <person name="Uchiyama I."/>
            <person name="Ito T."/>
            <person name="Fujiyama A."/>
            <person name="Inagaki F."/>
            <person name="Takami H."/>
        </authorList>
    </citation>
    <scope>NUCLEOTIDE SEQUENCE</scope>
    <source>
        <strain evidence="1">Expedition CK06-06</strain>
    </source>
</reference>
<comment type="caution">
    <text evidence="1">The sequence shown here is derived from an EMBL/GenBank/DDBJ whole genome shotgun (WGS) entry which is preliminary data.</text>
</comment>
<protein>
    <recommendedName>
        <fullName evidence="2">Dipeptidylpeptidase IV N-terminal domain-containing protein</fullName>
    </recommendedName>
</protein>
<feature type="non-terminal residue" evidence="1">
    <location>
        <position position="1"/>
    </location>
</feature>
<dbReference type="SUPFAM" id="SSF75011">
    <property type="entry name" value="3-carboxy-cis,cis-mucoante lactonizing enzyme"/>
    <property type="match status" value="1"/>
</dbReference>
<name>X0SKB2_9ZZZZ</name>
<sequence length="133" mass="15120">FQGDKVLFSKTNSNGKNIGLYVASKDGSNETSIDISGLVEKCVWSLDNRTIFCAVPKNISETEILPDDFYKGSFTSDDEFWKINLETGVKTILLEPWEKGERIYDAIDLFLSPLEDYLFFVNKKDGLLYSIEL</sequence>
<gene>
    <name evidence="1" type="ORF">S01H1_11709</name>
</gene>
<dbReference type="EMBL" id="BARS01005976">
    <property type="protein sequence ID" value="GAF81508.1"/>
    <property type="molecule type" value="Genomic_DNA"/>
</dbReference>